<dbReference type="PROSITE" id="PS50857">
    <property type="entry name" value="COX2_CUA"/>
    <property type="match status" value="1"/>
</dbReference>
<evidence type="ECO:0000256" key="9">
    <source>
        <dbReference type="ARBA" id="ARBA00022989"/>
    </source>
</evidence>
<evidence type="ECO:0000256" key="18">
    <source>
        <dbReference type="SAM" id="SignalP"/>
    </source>
</evidence>
<evidence type="ECO:0000256" key="8">
    <source>
        <dbReference type="ARBA" id="ARBA00022982"/>
    </source>
</evidence>
<keyword evidence="6 15" id="KW-0479">Metal-binding</keyword>
<keyword evidence="22" id="KW-1185">Reference proteome</keyword>
<dbReference type="PRINTS" id="PR01166">
    <property type="entry name" value="CYCOXIDASEII"/>
</dbReference>
<keyword evidence="7" id="KW-1278">Translocase</keyword>
<dbReference type="Proteomes" id="UP001142648">
    <property type="component" value="Unassembled WGS sequence"/>
</dbReference>
<comment type="catalytic activity">
    <reaction evidence="13 15">
        <text>4 Fe(II)-[cytochrome c] + O2 + 8 H(+)(in) = 4 Fe(III)-[cytochrome c] + 2 H2O + 4 H(+)(out)</text>
        <dbReference type="Rhea" id="RHEA:11436"/>
        <dbReference type="Rhea" id="RHEA-COMP:10350"/>
        <dbReference type="Rhea" id="RHEA-COMP:14399"/>
        <dbReference type="ChEBI" id="CHEBI:15377"/>
        <dbReference type="ChEBI" id="CHEBI:15378"/>
        <dbReference type="ChEBI" id="CHEBI:15379"/>
        <dbReference type="ChEBI" id="CHEBI:29033"/>
        <dbReference type="ChEBI" id="CHEBI:29034"/>
        <dbReference type="EC" id="7.1.1.9"/>
    </reaction>
</comment>
<dbReference type="InterPro" id="IPR014222">
    <property type="entry name" value="Cyt_c_oxidase_su2"/>
</dbReference>
<protein>
    <recommendedName>
        <fullName evidence="15">Cytochrome c oxidase subunit 2</fullName>
        <ecNumber evidence="15">7.1.1.9</ecNumber>
    </recommendedName>
</protein>
<dbReference type="Gene3D" id="2.60.40.420">
    <property type="entry name" value="Cupredoxins - blue copper proteins"/>
    <property type="match status" value="1"/>
</dbReference>
<dbReference type="InterPro" id="IPR034210">
    <property type="entry name" value="CcO_II_C"/>
</dbReference>
<proteinExistence type="inferred from homology"/>
<gene>
    <name evidence="21" type="primary">coxB</name>
    <name evidence="21" type="ORF">N0B51_06025</name>
</gene>
<dbReference type="EC" id="7.1.1.9" evidence="15"/>
<dbReference type="AlphaFoldDB" id="A0A9X2W1I9"/>
<reference evidence="21" key="1">
    <citation type="submission" date="2022-09" db="EMBL/GenBank/DDBJ databases">
        <title>The genome sequence of Tsuneonella sp. YG55.</title>
        <authorList>
            <person name="Liu Y."/>
        </authorList>
    </citation>
    <scope>NUCLEOTIDE SEQUENCE</scope>
    <source>
        <strain evidence="21">YG55</strain>
    </source>
</reference>
<organism evidence="21 22">
    <name type="scientific">Tsuneonella litorea</name>
    <dbReference type="NCBI Taxonomy" id="2976475"/>
    <lineage>
        <taxon>Bacteria</taxon>
        <taxon>Pseudomonadati</taxon>
        <taxon>Pseudomonadota</taxon>
        <taxon>Alphaproteobacteria</taxon>
        <taxon>Sphingomonadales</taxon>
        <taxon>Erythrobacteraceae</taxon>
        <taxon>Tsuneonella</taxon>
    </lineage>
</organism>
<evidence type="ECO:0000256" key="1">
    <source>
        <dbReference type="ARBA" id="ARBA00004141"/>
    </source>
</evidence>
<evidence type="ECO:0000256" key="11">
    <source>
        <dbReference type="ARBA" id="ARBA00023136"/>
    </source>
</evidence>
<dbReference type="PROSITE" id="PS50999">
    <property type="entry name" value="COX2_TM"/>
    <property type="match status" value="1"/>
</dbReference>
<feature type="signal peptide" evidence="18">
    <location>
        <begin position="1"/>
        <end position="29"/>
    </location>
</feature>
<evidence type="ECO:0000256" key="12">
    <source>
        <dbReference type="ARBA" id="ARBA00024688"/>
    </source>
</evidence>
<dbReference type="Pfam" id="PF02790">
    <property type="entry name" value="COX2_TM"/>
    <property type="match status" value="1"/>
</dbReference>
<evidence type="ECO:0000259" key="19">
    <source>
        <dbReference type="PROSITE" id="PS50857"/>
    </source>
</evidence>
<dbReference type="Pfam" id="PF00116">
    <property type="entry name" value="COX2"/>
    <property type="match status" value="1"/>
</dbReference>
<dbReference type="EMBL" id="JAOAMV010000002">
    <property type="protein sequence ID" value="MCT2558534.1"/>
    <property type="molecule type" value="Genomic_DNA"/>
</dbReference>
<evidence type="ECO:0000256" key="3">
    <source>
        <dbReference type="ARBA" id="ARBA00022448"/>
    </source>
</evidence>
<evidence type="ECO:0000256" key="10">
    <source>
        <dbReference type="ARBA" id="ARBA00023008"/>
    </source>
</evidence>
<dbReference type="GO" id="GO:0005886">
    <property type="term" value="C:plasma membrane"/>
    <property type="evidence" value="ECO:0007669"/>
    <property type="project" value="UniProtKB-SubCell"/>
</dbReference>
<comment type="similarity">
    <text evidence="2 14">Belongs to the cytochrome c oxidase subunit 2 family.</text>
</comment>
<dbReference type="PROSITE" id="PS00078">
    <property type="entry name" value="COX2"/>
    <property type="match status" value="1"/>
</dbReference>
<dbReference type="Gene3D" id="1.10.287.90">
    <property type="match status" value="1"/>
</dbReference>
<sequence length="372" mass="39439">MILGKSFLRTLAPLWAALILALAPQSALAQEPASVASNPAAATEAAPAASELGAGAIGAVDDKADASSEDVAAGASAYKPLGPEWIKGQPHAGGWDVQKQYSPTGEQAYTLHYWLIWVMAIISAFVLGLMLFVMIRFRRGRNPVPSRTTHNTTIEVVWTLLPVLILIGIALPSISLLSAQYKSAPKDALTVKVTGYQWYWGYTYPDNGGFEVISNMLPDEEAHSRGEPSHLAVDNRMVVPAGEWIRIQTTAADVIHSFAVPSLWFKLDAVPGRLNEKRMFIKEPGIYYGQCSELCGAKHGYMPIAVEALPRPQFEAWVRAQGGTVGAAEEAAAPAAAPLQQPESGAQQPAGAPADATAGTPPSAPAAVKPVA</sequence>
<comment type="subcellular location">
    <subcellularLocation>
        <location evidence="14">Cell membrane</location>
        <topology evidence="14">Multi-pass membrane protein</topology>
    </subcellularLocation>
    <subcellularLocation>
        <location evidence="1">Membrane</location>
        <topology evidence="1">Multi-pass membrane protein</topology>
    </subcellularLocation>
</comment>
<keyword evidence="8 14" id="KW-0249">Electron transport</keyword>
<evidence type="ECO:0000256" key="7">
    <source>
        <dbReference type="ARBA" id="ARBA00022967"/>
    </source>
</evidence>
<dbReference type="InterPro" id="IPR002429">
    <property type="entry name" value="CcO_II-like_C"/>
</dbReference>
<keyword evidence="10 15" id="KW-0186">Copper</keyword>
<feature type="domain" description="Cytochrome oxidase subunit II copper A binding" evidence="19">
    <location>
        <begin position="186"/>
        <end position="320"/>
    </location>
</feature>
<dbReference type="RefSeq" id="WP_259961364.1">
    <property type="nucleotide sequence ID" value="NZ_JAOAMV010000002.1"/>
</dbReference>
<dbReference type="InterPro" id="IPR008972">
    <property type="entry name" value="Cupredoxin"/>
</dbReference>
<feature type="domain" description="Cytochrome oxidase subunit II transmembrane region profile" evidence="20">
    <location>
        <begin position="89"/>
        <end position="184"/>
    </location>
</feature>
<evidence type="ECO:0000256" key="6">
    <source>
        <dbReference type="ARBA" id="ARBA00022723"/>
    </source>
</evidence>
<evidence type="ECO:0000256" key="5">
    <source>
        <dbReference type="ARBA" id="ARBA00022692"/>
    </source>
</evidence>
<keyword evidence="4 14" id="KW-0679">Respiratory chain</keyword>
<evidence type="ECO:0000256" key="13">
    <source>
        <dbReference type="ARBA" id="ARBA00047816"/>
    </source>
</evidence>
<keyword evidence="9 17" id="KW-1133">Transmembrane helix</keyword>
<dbReference type="CDD" id="cd13912">
    <property type="entry name" value="CcO_II_C"/>
    <property type="match status" value="1"/>
</dbReference>
<comment type="caution">
    <text evidence="21">The sequence shown here is derived from an EMBL/GenBank/DDBJ whole genome shotgun (WGS) entry which is preliminary data.</text>
</comment>
<comment type="function">
    <text evidence="12 15">Subunits I and II form the functional core of the enzyme complex. Electrons originating in cytochrome c are transferred via heme a and Cu(A) to the binuclear center formed by heme a3 and Cu(B).</text>
</comment>
<dbReference type="GO" id="GO:0004129">
    <property type="term" value="F:cytochrome-c oxidase activity"/>
    <property type="evidence" value="ECO:0007669"/>
    <property type="project" value="UniProtKB-EC"/>
</dbReference>
<keyword evidence="5 14" id="KW-0812">Transmembrane</keyword>
<feature type="chain" id="PRO_5040777990" description="Cytochrome c oxidase subunit 2" evidence="18">
    <location>
        <begin position="30"/>
        <end position="372"/>
    </location>
</feature>
<dbReference type="GO" id="GO:0042773">
    <property type="term" value="P:ATP synthesis coupled electron transport"/>
    <property type="evidence" value="ECO:0007669"/>
    <property type="project" value="TreeGrafter"/>
</dbReference>
<evidence type="ECO:0000259" key="20">
    <source>
        <dbReference type="PROSITE" id="PS50999"/>
    </source>
</evidence>
<keyword evidence="3 14" id="KW-0813">Transport</keyword>
<feature type="transmembrane region" description="Helical" evidence="17">
    <location>
        <begin position="111"/>
        <end position="135"/>
    </location>
</feature>
<evidence type="ECO:0000313" key="21">
    <source>
        <dbReference type="EMBL" id="MCT2558534.1"/>
    </source>
</evidence>
<dbReference type="GO" id="GO:0016491">
    <property type="term" value="F:oxidoreductase activity"/>
    <property type="evidence" value="ECO:0007669"/>
    <property type="project" value="InterPro"/>
</dbReference>
<evidence type="ECO:0000256" key="15">
    <source>
        <dbReference type="RuleBase" id="RU004024"/>
    </source>
</evidence>
<accession>A0A9X2W1I9</accession>
<evidence type="ECO:0000313" key="22">
    <source>
        <dbReference type="Proteomes" id="UP001142648"/>
    </source>
</evidence>
<feature type="region of interest" description="Disordered" evidence="16">
    <location>
        <begin position="329"/>
        <end position="372"/>
    </location>
</feature>
<dbReference type="PANTHER" id="PTHR22888">
    <property type="entry name" value="CYTOCHROME C OXIDASE, SUBUNIT II"/>
    <property type="match status" value="1"/>
</dbReference>
<dbReference type="GO" id="GO:0005507">
    <property type="term" value="F:copper ion binding"/>
    <property type="evidence" value="ECO:0007669"/>
    <property type="project" value="InterPro"/>
</dbReference>
<evidence type="ECO:0000256" key="4">
    <source>
        <dbReference type="ARBA" id="ARBA00022660"/>
    </source>
</evidence>
<evidence type="ECO:0000256" key="17">
    <source>
        <dbReference type="SAM" id="Phobius"/>
    </source>
</evidence>
<feature type="transmembrane region" description="Helical" evidence="17">
    <location>
        <begin position="156"/>
        <end position="177"/>
    </location>
</feature>
<dbReference type="InterPro" id="IPR036257">
    <property type="entry name" value="Cyt_c_oxidase_su2_TM_sf"/>
</dbReference>
<dbReference type="InterPro" id="IPR011759">
    <property type="entry name" value="Cyt_c_oxidase_su2_TM_dom"/>
</dbReference>
<keyword evidence="11 17" id="KW-0472">Membrane</keyword>
<dbReference type="NCBIfam" id="TIGR02866">
    <property type="entry name" value="CoxB"/>
    <property type="match status" value="1"/>
</dbReference>
<dbReference type="SUPFAM" id="SSF49503">
    <property type="entry name" value="Cupredoxins"/>
    <property type="match status" value="1"/>
</dbReference>
<evidence type="ECO:0000256" key="16">
    <source>
        <dbReference type="SAM" id="MobiDB-lite"/>
    </source>
</evidence>
<comment type="cofactor">
    <cofactor evidence="15">
        <name>Cu cation</name>
        <dbReference type="ChEBI" id="CHEBI:23378"/>
    </cofactor>
    <text evidence="15">Binds a copper A center.</text>
</comment>
<dbReference type="InterPro" id="IPR045187">
    <property type="entry name" value="CcO_II"/>
</dbReference>
<evidence type="ECO:0000256" key="2">
    <source>
        <dbReference type="ARBA" id="ARBA00007866"/>
    </source>
</evidence>
<dbReference type="PANTHER" id="PTHR22888:SF9">
    <property type="entry name" value="CYTOCHROME C OXIDASE SUBUNIT 2"/>
    <property type="match status" value="1"/>
</dbReference>
<dbReference type="InterPro" id="IPR001505">
    <property type="entry name" value="Copper_CuA"/>
</dbReference>
<dbReference type="SUPFAM" id="SSF81464">
    <property type="entry name" value="Cytochrome c oxidase subunit II-like, transmembrane region"/>
    <property type="match status" value="1"/>
</dbReference>
<evidence type="ECO:0000256" key="14">
    <source>
        <dbReference type="RuleBase" id="RU000456"/>
    </source>
</evidence>
<name>A0A9X2W1I9_9SPHN</name>
<keyword evidence="18" id="KW-0732">Signal</keyword>